<dbReference type="InterPro" id="IPR048677">
    <property type="entry name" value="TssM1_hel"/>
</dbReference>
<sequence length="1171" mass="133435">MKAINTLIRQRWVIGLIGLFAASVFIWFVGPLIAIAGVEPLKSGFNRLLVIVVLVFAWGVTNVIRQQRERKEQDESIQNLLEVDSFNDKEAASEIDVMRERIERAVQVITKDGKGKKNLYSLPWYVLIGPPGTGKTSVLKHSGLEFPLSDALGSDAIAGIGGTRHCDWWFTNKAVLIDTTGRYTTQDSQAHVDSKAWYGFLGLLKKYRKQRPINGALVTVSLASMMTQTRTERGLHARAIKNRLQELKNQLGMQFPIYVVLTKADLIAGFNEFFADLSRDERDELLGFVFPREVGDERGVISLFNKEFHDLLERLDKRMMQRLESEEDLDKRALMFEFPKQLRCLQANLDEFLSEIFAQNKFEEPAMIRGVFIVSALQEGMPVDRIMAETSQGLGLGRPPLRLSSKESCTYFVKNLFEEVIFKEQLLGTLNRHHQKQSGWLRTGTYAACAGVSALALALWMTSYQWNSRLIEQTDAQLDEVQNLLKNQDFDFTDELIPSLNVLNKIIELPMGYAGQHVEDGQITTLGLYQGEKIGQSAKAAYHKALVSYFSTFIETALLNELQENEQHREYLYETLKTYLMLFNDDKLDTEHVLNWFTYYYERTYPGALNEELRTDLALHTQNFVKQTERGLYLNNDAVSAARHVLTQMSLSERAYQRMKLQFVKSHVASFRLTDVLGTRGIEQFERKSGKPLSMGISGFYTYNGFHSIFQLQIGRTVKALMEENWVYGDEIDARSIDQDLAIAGVRERYYRDYVYEWKSLLEDIQLKPTSSLKTSLDQSVALVSSERPLESLLRAVQKEVALTKVSLSQNEQAAAEVAGNVAKVKFSGTADKLEMYRPSEENAFNVSLPGKEVEAEFAEIIQMTDQDFDEIHQALNSLKKYLTDLSSSGNNQKVAYKSLLNGTLASEVAASINHARQLLPSPFDAWLNELSSESAKLAEKGSRVHLNTLWTNKVLKPYERSIQGRYPFSPTAKKEVTLKDFSRFFGYGGTLDAFFNEYLSPFVDTSKSVWRFEKEIGVSQETLAVFQRAEKIRQAFFEPDNTLRVDFGMKPVYLDQHITSFVLELGGQNLVYKHGPARSKTLSWPARQSATRVVFTPPDSRREIAHTFEGDWGLFKLLDQSLKARPESRKDNIVMIDLKGNKVQLELIPKSTMNPFWSNDMERFRCPQTL</sequence>
<dbReference type="GeneID" id="43683946"/>
<organism evidence="6 7">
    <name type="scientific">Vibrio navarrensis</name>
    <dbReference type="NCBI Taxonomy" id="29495"/>
    <lineage>
        <taxon>Bacteria</taxon>
        <taxon>Pseudomonadati</taxon>
        <taxon>Pseudomonadota</taxon>
        <taxon>Gammaproteobacteria</taxon>
        <taxon>Vibrionales</taxon>
        <taxon>Vibrionaceae</taxon>
        <taxon>Vibrio</taxon>
    </lineage>
</organism>
<keyword evidence="1" id="KW-1133">Transmembrane helix</keyword>
<dbReference type="InterPro" id="IPR025743">
    <property type="entry name" value="TssM1_N"/>
</dbReference>
<dbReference type="CDD" id="cd00882">
    <property type="entry name" value="Ras_like_GTPase"/>
    <property type="match status" value="1"/>
</dbReference>
<dbReference type="InterPro" id="IPR017731">
    <property type="entry name" value="TssM1-like"/>
</dbReference>
<proteinExistence type="predicted"/>
<feature type="domain" description="Type VI secretion system component TssM1 N-terminal" evidence="4">
    <location>
        <begin position="191"/>
        <end position="448"/>
    </location>
</feature>
<feature type="domain" description="Type VI secretion system IcmF C-terminal" evidence="2">
    <location>
        <begin position="1048"/>
        <end position="1149"/>
    </location>
</feature>
<dbReference type="InterPro" id="IPR010623">
    <property type="entry name" value="IcmF_C"/>
</dbReference>
<evidence type="ECO:0000259" key="4">
    <source>
        <dbReference type="Pfam" id="PF14331"/>
    </source>
</evidence>
<dbReference type="STRING" id="29495.EA26_12315"/>
<dbReference type="Pfam" id="PF06761">
    <property type="entry name" value="IcmF-related"/>
    <property type="match status" value="1"/>
</dbReference>
<keyword evidence="1" id="KW-0472">Membrane</keyword>
<dbReference type="NCBIfam" id="TIGR03348">
    <property type="entry name" value="VI_IcmF"/>
    <property type="match status" value="1"/>
</dbReference>
<evidence type="ECO:0000256" key="1">
    <source>
        <dbReference type="SAM" id="Phobius"/>
    </source>
</evidence>
<dbReference type="Proteomes" id="UP000029994">
    <property type="component" value="Unassembled WGS sequence"/>
</dbReference>
<feature type="transmembrane region" description="Helical" evidence="1">
    <location>
        <begin position="44"/>
        <end position="64"/>
    </location>
</feature>
<protein>
    <submittedName>
        <fullName evidence="6">Type VI secretion protein IcmF</fullName>
    </submittedName>
</protein>
<dbReference type="Pfam" id="PF21070">
    <property type="entry name" value="IcmF_helical"/>
    <property type="match status" value="1"/>
</dbReference>
<evidence type="ECO:0000259" key="2">
    <source>
        <dbReference type="Pfam" id="PF06744"/>
    </source>
</evidence>
<feature type="transmembrane region" description="Helical" evidence="1">
    <location>
        <begin position="12"/>
        <end position="38"/>
    </location>
</feature>
<name>A0A099LUY1_9VIBR</name>
<evidence type="ECO:0000313" key="6">
    <source>
        <dbReference type="EMBL" id="KGK12053.1"/>
    </source>
</evidence>
<dbReference type="InterPro" id="IPR027417">
    <property type="entry name" value="P-loop_NTPase"/>
</dbReference>
<dbReference type="InterPro" id="IPR009612">
    <property type="entry name" value="IcmF-rel"/>
</dbReference>
<reference evidence="6 7" key="1">
    <citation type="submission" date="2014-04" db="EMBL/GenBank/DDBJ databases">
        <title>Genome sequencing of Vibrio navarrensis strains.</title>
        <authorList>
            <person name="Gladney L.M."/>
            <person name="Katz L.S."/>
            <person name="Marino-Ramirez L."/>
            <person name="Jordan I.K."/>
        </authorList>
    </citation>
    <scope>NUCLEOTIDE SEQUENCE [LARGE SCALE GENOMIC DNA]</scope>
    <source>
        <strain evidence="6 7">ATCC 51183</strain>
    </source>
</reference>
<dbReference type="SUPFAM" id="SSF52540">
    <property type="entry name" value="P-loop containing nucleoside triphosphate hydrolases"/>
    <property type="match status" value="1"/>
</dbReference>
<dbReference type="eggNOG" id="COG3523">
    <property type="taxonomic scope" value="Bacteria"/>
</dbReference>
<dbReference type="EMBL" id="JMCG01000001">
    <property type="protein sequence ID" value="KGK12053.1"/>
    <property type="molecule type" value="Genomic_DNA"/>
</dbReference>
<evidence type="ECO:0000259" key="5">
    <source>
        <dbReference type="Pfam" id="PF21070"/>
    </source>
</evidence>
<keyword evidence="7" id="KW-1185">Reference proteome</keyword>
<feature type="domain" description="IcmF-related" evidence="3">
    <location>
        <begin position="500"/>
        <end position="801"/>
    </location>
</feature>
<dbReference type="Pfam" id="PF14331">
    <property type="entry name" value="IcmF-related_N"/>
    <property type="match status" value="1"/>
</dbReference>
<comment type="caution">
    <text evidence="6">The sequence shown here is derived from an EMBL/GenBank/DDBJ whole genome shotgun (WGS) entry which is preliminary data.</text>
</comment>
<feature type="domain" description="Type VI secretion system component TssM1 helical" evidence="5">
    <location>
        <begin position="946"/>
        <end position="1013"/>
    </location>
</feature>
<dbReference type="AlphaFoldDB" id="A0A099LUY1"/>
<dbReference type="InterPro" id="IPR053156">
    <property type="entry name" value="T6SS_TssM-like"/>
</dbReference>
<dbReference type="Pfam" id="PF06744">
    <property type="entry name" value="IcmF_C"/>
    <property type="match status" value="1"/>
</dbReference>
<evidence type="ECO:0000259" key="3">
    <source>
        <dbReference type="Pfam" id="PF06761"/>
    </source>
</evidence>
<dbReference type="PANTHER" id="PTHR36153">
    <property type="entry name" value="INNER MEMBRANE PROTEIN-RELATED"/>
    <property type="match status" value="1"/>
</dbReference>
<feature type="transmembrane region" description="Helical" evidence="1">
    <location>
        <begin position="440"/>
        <end position="461"/>
    </location>
</feature>
<accession>A0A099LUY1</accession>
<keyword evidence="1" id="KW-0812">Transmembrane</keyword>
<gene>
    <name evidence="6" type="ORF">EA26_12315</name>
</gene>
<evidence type="ECO:0000313" key="7">
    <source>
        <dbReference type="Proteomes" id="UP000029994"/>
    </source>
</evidence>
<dbReference type="RefSeq" id="WP_039427747.1">
    <property type="nucleotide sequence ID" value="NZ_CP061844.1"/>
</dbReference>
<dbReference type="PANTHER" id="PTHR36153:SF1">
    <property type="entry name" value="TYPE VI SECRETION SYSTEM COMPONENT TSSM1"/>
    <property type="match status" value="1"/>
</dbReference>